<evidence type="ECO:0000313" key="7">
    <source>
        <dbReference type="Proteomes" id="UP001430637"/>
    </source>
</evidence>
<dbReference type="InterPro" id="IPR019546">
    <property type="entry name" value="TAT_signal_bac_arc"/>
</dbReference>
<dbReference type="InterPro" id="IPR039424">
    <property type="entry name" value="SBP_5"/>
</dbReference>
<gene>
    <name evidence="6" type="ORF">LKD23_02895</name>
</gene>
<dbReference type="EMBL" id="JAJEQL010000004">
    <property type="protein sequence ID" value="MCC2198713.1"/>
    <property type="molecule type" value="Genomic_DNA"/>
</dbReference>
<dbReference type="RefSeq" id="WP_227620269.1">
    <property type="nucleotide sequence ID" value="NZ_JAJEQL010000004.1"/>
</dbReference>
<dbReference type="Proteomes" id="UP001430637">
    <property type="component" value="Unassembled WGS sequence"/>
</dbReference>
<comment type="caution">
    <text evidence="6">The sequence shown here is derived from an EMBL/GenBank/DDBJ whole genome shotgun (WGS) entry which is preliminary data.</text>
</comment>
<evidence type="ECO:0000256" key="1">
    <source>
        <dbReference type="ARBA" id="ARBA00004196"/>
    </source>
</evidence>
<dbReference type="Pfam" id="PF00496">
    <property type="entry name" value="SBP_bac_5"/>
    <property type="match status" value="1"/>
</dbReference>
<protein>
    <submittedName>
        <fullName evidence="6">ABC transporter substrate-binding protein</fullName>
    </submittedName>
</protein>
<dbReference type="NCBIfam" id="TIGR01409">
    <property type="entry name" value="TAT_signal_seq"/>
    <property type="match status" value="1"/>
</dbReference>
<evidence type="ECO:0000313" key="6">
    <source>
        <dbReference type="EMBL" id="MCC2198713.1"/>
    </source>
</evidence>
<dbReference type="PANTHER" id="PTHR30290:SF10">
    <property type="entry name" value="PERIPLASMIC OLIGOPEPTIDE-BINDING PROTEIN-RELATED"/>
    <property type="match status" value="1"/>
</dbReference>
<dbReference type="PANTHER" id="PTHR30290">
    <property type="entry name" value="PERIPLASMIC BINDING COMPONENT OF ABC TRANSPORTER"/>
    <property type="match status" value="1"/>
</dbReference>
<evidence type="ECO:0000256" key="4">
    <source>
        <dbReference type="ARBA" id="ARBA00022729"/>
    </source>
</evidence>
<proteinExistence type="inferred from homology"/>
<organism evidence="6 7">
    <name type="scientific">Faecalibacterium butyricigenerans</name>
    <dbReference type="NCBI Taxonomy" id="1851427"/>
    <lineage>
        <taxon>Bacteria</taxon>
        <taxon>Bacillati</taxon>
        <taxon>Bacillota</taxon>
        <taxon>Clostridia</taxon>
        <taxon>Eubacteriales</taxon>
        <taxon>Oscillospiraceae</taxon>
        <taxon>Faecalibacterium</taxon>
    </lineage>
</organism>
<comment type="subcellular location">
    <subcellularLocation>
        <location evidence="1">Cell envelope</location>
    </subcellularLocation>
</comment>
<dbReference type="SUPFAM" id="SSF53850">
    <property type="entry name" value="Periplasmic binding protein-like II"/>
    <property type="match status" value="1"/>
</dbReference>
<feature type="domain" description="Solute-binding protein family 5" evidence="5">
    <location>
        <begin position="102"/>
        <end position="543"/>
    </location>
</feature>
<dbReference type="InterPro" id="IPR006311">
    <property type="entry name" value="TAT_signal"/>
</dbReference>
<dbReference type="Pfam" id="PF10518">
    <property type="entry name" value="TAT_signal"/>
    <property type="match status" value="1"/>
</dbReference>
<reference evidence="6" key="1">
    <citation type="submission" date="2021-10" db="EMBL/GenBank/DDBJ databases">
        <title>Anaerobic single-cell dispensing facilitates the cultivation of human gut bacteria.</title>
        <authorList>
            <person name="Afrizal A."/>
        </authorList>
    </citation>
    <scope>NUCLEOTIDE SEQUENCE</scope>
    <source>
        <strain evidence="6">CLA-AA-H233</strain>
    </source>
</reference>
<comment type="similarity">
    <text evidence="2">Belongs to the bacterial solute-binding protein 5 family.</text>
</comment>
<dbReference type="PROSITE" id="PS51318">
    <property type="entry name" value="TAT"/>
    <property type="match status" value="1"/>
</dbReference>
<dbReference type="Gene3D" id="3.90.76.10">
    <property type="entry name" value="Dipeptide-binding Protein, Domain 1"/>
    <property type="match status" value="1"/>
</dbReference>
<evidence type="ECO:0000259" key="5">
    <source>
        <dbReference type="Pfam" id="PF00496"/>
    </source>
</evidence>
<keyword evidence="7" id="KW-1185">Reference proteome</keyword>
<accession>A0ABS8F6Z7</accession>
<name>A0ABS8F6Z7_9FIRM</name>
<dbReference type="Gene3D" id="3.10.105.10">
    <property type="entry name" value="Dipeptide-binding Protein, Domain 3"/>
    <property type="match status" value="1"/>
</dbReference>
<sequence>MYHDFESHAITRRSFLKGAGAVGAAGLLAACGGSSSSSTAASTSSASSGAAASGKGLSELFTYETSGREIESWNMLYSQQAIDFNVTTNLIDGLIGFDNYGKPVPAIAKSWEHNEDSTVWTFHLRDDVDWVDINGEVQEHLTSKDFLTGFEWVLNAKKNQASNTSMPSTTVVGAADYYDKTYAMDDAAAAALTYDDMMAAGVGIDAPDDYTVVFTCLNPCPYFDTVASYVCCYPAPPALVEKLGVEGFRGVDYTQQWCCGPYLIEEFVADNSKRFIPNPHYYAADECTRFERVSLSMITDLTVGYQLYQNRELDELELSESTLTTITSDSSNAYNDQLCEKRPTKYAYDFHFNFNCLNSDGTPNENWNKAVANRAFRRCFQEGLNLIPYYARFNKINPLKCENSFYTMKGVCYNSKGTDYVDLVAKELGIDGEKYDGKTMIHLRKSTADSIAALKKQAMDELSAVGVTFPVKVPFFFVAGNTVQQDNATVLKQCFTDSFGDDFIQLELGTYVSSLAKEVRIPKLHGFVINGWGADFGDPINFVGQEILHDSNAYYAVNYSNIPLVAENPADYQKELVEEFEQFTDLVNAANAIVDDTDARYEAFAKAEAYMINNSLAVPCYYDVHWCLTHVNEYTKINAMFGPCNYKYINWETSEDAYTTAQYEEFAKAFDAAKA</sequence>
<keyword evidence="4" id="KW-0732">Signal</keyword>
<keyword evidence="3" id="KW-0813">Transport</keyword>
<evidence type="ECO:0000256" key="2">
    <source>
        <dbReference type="ARBA" id="ARBA00005695"/>
    </source>
</evidence>
<evidence type="ECO:0000256" key="3">
    <source>
        <dbReference type="ARBA" id="ARBA00022448"/>
    </source>
</evidence>
<dbReference type="InterPro" id="IPR000914">
    <property type="entry name" value="SBP_5_dom"/>
</dbReference>
<dbReference type="Gene3D" id="3.40.190.10">
    <property type="entry name" value="Periplasmic binding protein-like II"/>
    <property type="match status" value="1"/>
</dbReference>